<dbReference type="GO" id="GO:0000939">
    <property type="term" value="C:inner kinetochore"/>
    <property type="evidence" value="ECO:0007669"/>
    <property type="project" value="TreeGrafter"/>
</dbReference>
<evidence type="ECO:0000313" key="2">
    <source>
        <dbReference type="Proteomes" id="UP000011777"/>
    </source>
</evidence>
<evidence type="ECO:0000313" key="1">
    <source>
        <dbReference type="EMBL" id="EMG48061.1"/>
    </source>
</evidence>
<dbReference type="OrthoDB" id="6347512at2759"/>
<dbReference type="GO" id="GO:0034080">
    <property type="term" value="P:CENP-A containing chromatin assembly"/>
    <property type="evidence" value="ECO:0007669"/>
    <property type="project" value="TreeGrafter"/>
</dbReference>
<proteinExistence type="predicted"/>
<keyword evidence="2" id="KW-1185">Reference proteome</keyword>
<protein>
    <submittedName>
        <fullName evidence="1">Uncharacterized protein</fullName>
    </submittedName>
</protein>
<gene>
    <name evidence="1" type="ORF">G210_1434</name>
</gene>
<dbReference type="PANTHER" id="PTHR48208:SF2">
    <property type="entry name" value="CENTROMERE PROTEIN I"/>
    <property type="match status" value="1"/>
</dbReference>
<dbReference type="AlphaFoldDB" id="M3INS4"/>
<accession>M3INS4</accession>
<dbReference type="OMA" id="INFLWKE"/>
<dbReference type="eggNOG" id="ENOG502QU9H">
    <property type="taxonomic scope" value="Eukaryota"/>
</dbReference>
<dbReference type="STRING" id="1245528.M3INS4"/>
<organism evidence="1 2">
    <name type="scientific">Candida maltosa (strain Xu316)</name>
    <name type="common">Yeast</name>
    <dbReference type="NCBI Taxonomy" id="1245528"/>
    <lineage>
        <taxon>Eukaryota</taxon>
        <taxon>Fungi</taxon>
        <taxon>Dikarya</taxon>
        <taxon>Ascomycota</taxon>
        <taxon>Saccharomycotina</taxon>
        <taxon>Pichiomycetes</taxon>
        <taxon>Debaryomycetaceae</taxon>
        <taxon>Candida/Lodderomyces clade</taxon>
        <taxon>Candida</taxon>
    </lineage>
</organism>
<dbReference type="HOGENOM" id="CLU_355687_0_0_1"/>
<name>M3INS4_CANMX</name>
<sequence length="679" mass="78400">MSTYQEVSDALEALRNTDGDSNSHLTYIESLTENGTTEEIIHMLLDTILETSMSRPVSDYDKEYLLDYCLKTSVSLSIDVFFKIISSIGVSITTTHANERHVKKPPTTIQLSVLAWVIESYDYFKDSILASGTLSITLLVKTLEYEFSRGPISQLIILILSHDMENIITFYNREMYHRIRLLKPAHIQSVVNLYSKFPLDIYLKELLAFFRIVIPDLDYISYSPDNFPILNNLASNLKRIYSWEFPDLVLEPRNKKQKTTVTEDDVEVYGIQVFYQANKINPYKLFRRALSDEKDAQVLVLLLQTSDELFISKINQYIDANFKTFIQNDYDLHSFLEKIVHVYNIGDGTVKLSSVEDNIVNTPIKSKNFFQEMDLRSQIIRFLVSVDVEQLAGMISRDTSSLHNLFISDTPISFESCVSYVDSILHLLQIWVSRDEIDTGFRINIIVPELFKFSQYCRANQDWLTVKIVSFIDTLDNDLFKRLSDKAILPPRTLVYSCLLSCDPFVMSAICEHISKCKDHHYQDPKWRNIQNTFIMDTVNILWKGRFLKQDSSASSSSKGFFLHPDMMDKLSFLHVFDGTLSRHSIGELFYNPALSYIVTKMIWEIEDKDDRITTRHEGPVTRDSIDRLGKSVEKTWLNVTYDDLKLQLLQALDSKKMTGIGDLLFGSLKSLSDKRKSQ</sequence>
<dbReference type="GO" id="GO:0000070">
    <property type="term" value="P:mitotic sister chromatid segregation"/>
    <property type="evidence" value="ECO:0007669"/>
    <property type="project" value="TreeGrafter"/>
</dbReference>
<dbReference type="EMBL" id="AOGT01001270">
    <property type="protein sequence ID" value="EMG48061.1"/>
    <property type="molecule type" value="Genomic_DNA"/>
</dbReference>
<comment type="caution">
    <text evidence="1">The sequence shown here is derived from an EMBL/GenBank/DDBJ whole genome shotgun (WGS) entry which is preliminary data.</text>
</comment>
<reference evidence="1 2" key="1">
    <citation type="submission" date="2013-02" db="EMBL/GenBank/DDBJ databases">
        <title>Genome sequence of Candida maltosa Xu316, a potential industrial strain for xylitol and ethanol production.</title>
        <authorList>
            <person name="Yu J."/>
            <person name="Wang Q."/>
            <person name="Geng X."/>
            <person name="Bao W."/>
            <person name="He P."/>
            <person name="Cai J."/>
        </authorList>
    </citation>
    <scope>NUCLEOTIDE SEQUENCE [LARGE SCALE GENOMIC DNA]</scope>
    <source>
        <strain evidence="2">Xu316</strain>
    </source>
</reference>
<dbReference type="PANTHER" id="PTHR48208">
    <property type="entry name" value="CENTROMERE PROTEIN I"/>
    <property type="match status" value="1"/>
</dbReference>
<dbReference type="Proteomes" id="UP000011777">
    <property type="component" value="Unassembled WGS sequence"/>
</dbReference>